<dbReference type="InterPro" id="IPR035985">
    <property type="entry name" value="Ubiquitin-activating_enz"/>
</dbReference>
<dbReference type="SUPFAM" id="SSF69572">
    <property type="entry name" value="Activating enzymes of the ubiquitin-like proteins"/>
    <property type="match status" value="1"/>
</dbReference>
<evidence type="ECO:0000313" key="3">
    <source>
        <dbReference type="Proteomes" id="UP000606499"/>
    </source>
</evidence>
<comment type="caution">
    <text evidence="2">The sequence shown here is derived from an EMBL/GenBank/DDBJ whole genome shotgun (WGS) entry which is preliminary data.</text>
</comment>
<dbReference type="InterPro" id="IPR000594">
    <property type="entry name" value="ThiF_NAD_FAD-bd"/>
</dbReference>
<evidence type="ECO:0000259" key="1">
    <source>
        <dbReference type="Pfam" id="PF00899"/>
    </source>
</evidence>
<accession>A0A923LWQ0</accession>
<proteinExistence type="predicted"/>
<dbReference type="RefSeq" id="WP_054327039.1">
    <property type="nucleotide sequence ID" value="NZ_JACOPL010000019.1"/>
</dbReference>
<evidence type="ECO:0000313" key="2">
    <source>
        <dbReference type="EMBL" id="MBC5726564.1"/>
    </source>
</evidence>
<dbReference type="GO" id="GO:0016779">
    <property type="term" value="F:nucleotidyltransferase activity"/>
    <property type="evidence" value="ECO:0007669"/>
    <property type="project" value="UniProtKB-KW"/>
</dbReference>
<dbReference type="EMBL" id="JACOPL010000019">
    <property type="protein sequence ID" value="MBC5726564.1"/>
    <property type="molecule type" value="Genomic_DNA"/>
</dbReference>
<dbReference type="GO" id="GO:0008641">
    <property type="term" value="F:ubiquitin-like modifier activating enzyme activity"/>
    <property type="evidence" value="ECO:0007669"/>
    <property type="project" value="InterPro"/>
</dbReference>
<reference evidence="2" key="1">
    <citation type="submission" date="2020-08" db="EMBL/GenBank/DDBJ databases">
        <title>Genome public.</title>
        <authorList>
            <person name="Liu C."/>
            <person name="Sun Q."/>
        </authorList>
    </citation>
    <scope>NUCLEOTIDE SEQUENCE</scope>
    <source>
        <strain evidence="2">NSJ-28</strain>
    </source>
</reference>
<protein>
    <submittedName>
        <fullName evidence="2">ThiF family adenylyltransferase</fullName>
    </submittedName>
</protein>
<dbReference type="AlphaFoldDB" id="A0A923LWQ0"/>
<dbReference type="Proteomes" id="UP000606499">
    <property type="component" value="Unassembled WGS sequence"/>
</dbReference>
<organism evidence="2 3">
    <name type="scientific">Agathobaculum faecis</name>
    <dbReference type="NCBI Taxonomy" id="2763013"/>
    <lineage>
        <taxon>Bacteria</taxon>
        <taxon>Bacillati</taxon>
        <taxon>Bacillota</taxon>
        <taxon>Clostridia</taxon>
        <taxon>Eubacteriales</taxon>
        <taxon>Butyricicoccaceae</taxon>
        <taxon>Agathobaculum</taxon>
    </lineage>
</organism>
<sequence length="241" mass="26614">MRFPVSCPIHIVMLGCGGTGGHIAPHLYRLLYSVFRPSTAILCDGDLVEKRNLVRQNFVSCDLGRNKAEVLAERYSAAFGMGCRYVPHYIESEDELRQLLYPDYADALVILLGCVDNNRSRRMCNEVFYHARDLVYIDSGNGLANGQVVCGVRKGGRTLRRPVAGFYPDILDPTDKFPSELPCAEASVSSPQAMTANLMAATLTLCMLYNIIAGGELTTRMTTFSSKTVNVRPLLPKRRAA</sequence>
<name>A0A923LWQ0_9FIRM</name>
<dbReference type="Pfam" id="PF00899">
    <property type="entry name" value="ThiF"/>
    <property type="match status" value="1"/>
</dbReference>
<dbReference type="Gene3D" id="3.40.50.720">
    <property type="entry name" value="NAD(P)-binding Rossmann-like Domain"/>
    <property type="match status" value="1"/>
</dbReference>
<dbReference type="PROSITE" id="PS51257">
    <property type="entry name" value="PROKAR_LIPOPROTEIN"/>
    <property type="match status" value="1"/>
</dbReference>
<keyword evidence="2" id="KW-0548">Nucleotidyltransferase</keyword>
<gene>
    <name evidence="2" type="ORF">H8S45_14005</name>
</gene>
<keyword evidence="2" id="KW-0808">Transferase</keyword>
<feature type="domain" description="THIF-type NAD/FAD binding fold" evidence="1">
    <location>
        <begin position="10"/>
        <end position="235"/>
    </location>
</feature>
<keyword evidence="3" id="KW-1185">Reference proteome</keyword>